<proteinExistence type="predicted"/>
<keyword evidence="2" id="KW-1185">Reference proteome</keyword>
<dbReference type="Proteomes" id="UP001358586">
    <property type="component" value="Chromosome 6"/>
</dbReference>
<evidence type="ECO:0000313" key="2">
    <source>
        <dbReference type="Proteomes" id="UP001358586"/>
    </source>
</evidence>
<organism evidence="1 2">
    <name type="scientific">Gossypium arboreum</name>
    <name type="common">Tree cotton</name>
    <name type="synonym">Gossypium nanking</name>
    <dbReference type="NCBI Taxonomy" id="29729"/>
    <lineage>
        <taxon>Eukaryota</taxon>
        <taxon>Viridiplantae</taxon>
        <taxon>Streptophyta</taxon>
        <taxon>Embryophyta</taxon>
        <taxon>Tracheophyta</taxon>
        <taxon>Spermatophyta</taxon>
        <taxon>Magnoliopsida</taxon>
        <taxon>eudicotyledons</taxon>
        <taxon>Gunneridae</taxon>
        <taxon>Pentapetalae</taxon>
        <taxon>rosids</taxon>
        <taxon>malvids</taxon>
        <taxon>Malvales</taxon>
        <taxon>Malvaceae</taxon>
        <taxon>Malvoideae</taxon>
        <taxon>Gossypium</taxon>
    </lineage>
</organism>
<evidence type="ECO:0000313" key="1">
    <source>
        <dbReference type="EMBL" id="KAK5824859.1"/>
    </source>
</evidence>
<reference evidence="1 2" key="1">
    <citation type="submission" date="2023-03" db="EMBL/GenBank/DDBJ databases">
        <title>WGS of Gossypium arboreum.</title>
        <authorList>
            <person name="Yu D."/>
        </authorList>
    </citation>
    <scope>NUCLEOTIDE SEQUENCE [LARGE SCALE GENOMIC DNA]</scope>
    <source>
        <tissue evidence="1">Leaf</tissue>
    </source>
</reference>
<comment type="caution">
    <text evidence="1">The sequence shown here is derived from an EMBL/GenBank/DDBJ whole genome shotgun (WGS) entry which is preliminary data.</text>
</comment>
<gene>
    <name evidence="1" type="ORF">PVK06_019645</name>
</gene>
<sequence>MGVRSYDFVRFSPPYELVDYFRDTVSIHDSISGLESFVMGNEYLDKVEDNASVCTWLEKTQLEKGDSVIEGHTSELWDLTHINSTQNEFQELRDIWAQ</sequence>
<accession>A0ABR0PKS1</accession>
<dbReference type="EMBL" id="JARKNE010000006">
    <property type="protein sequence ID" value="KAK5824859.1"/>
    <property type="molecule type" value="Genomic_DNA"/>
</dbReference>
<name>A0ABR0PKS1_GOSAR</name>
<protein>
    <submittedName>
        <fullName evidence="1">Uncharacterized protein</fullName>
    </submittedName>
</protein>